<dbReference type="InterPro" id="IPR053136">
    <property type="entry name" value="UTP_pyrophosphatase-like"/>
</dbReference>
<keyword evidence="2" id="KW-0378">Hydrolase</keyword>
<dbReference type="Gene3D" id="3.30.2010.10">
    <property type="entry name" value="Metalloproteases ('zincins'), catalytic domain"/>
    <property type="match status" value="1"/>
</dbReference>
<dbReference type="PANTHER" id="PTHR30399:SF1">
    <property type="entry name" value="UTP PYROPHOSPHATASE"/>
    <property type="match status" value="1"/>
</dbReference>
<dbReference type="Proteomes" id="UP000229976">
    <property type="component" value="Unassembled WGS sequence"/>
</dbReference>
<accession>A0A2G9YU92</accession>
<protein>
    <submittedName>
        <fullName evidence="2">Metal-dependent hydrolase</fullName>
    </submittedName>
</protein>
<dbReference type="PANTHER" id="PTHR30399">
    <property type="entry name" value="UNCHARACTERIZED PROTEIN YGJP"/>
    <property type="match status" value="1"/>
</dbReference>
<comment type="caution">
    <text evidence="2">The sequence shown here is derived from an EMBL/GenBank/DDBJ whole genome shotgun (WGS) entry which is preliminary data.</text>
</comment>
<evidence type="ECO:0000313" key="3">
    <source>
        <dbReference type="Proteomes" id="UP000229976"/>
    </source>
</evidence>
<name>A0A2G9YU92_9BACT</name>
<reference evidence="2 3" key="1">
    <citation type="submission" date="2017-09" db="EMBL/GenBank/DDBJ databases">
        <title>Depth-based differentiation of microbial function through sediment-hosted aquifers and enrichment of novel symbionts in the deep terrestrial subsurface.</title>
        <authorList>
            <person name="Probst A.J."/>
            <person name="Ladd B."/>
            <person name="Jarett J.K."/>
            <person name="Geller-Mcgrath D.E."/>
            <person name="Sieber C.M."/>
            <person name="Emerson J.B."/>
            <person name="Anantharaman K."/>
            <person name="Thomas B.C."/>
            <person name="Malmstrom R."/>
            <person name="Stieglmeier M."/>
            <person name="Klingl A."/>
            <person name="Woyke T."/>
            <person name="Ryan C.M."/>
            <person name="Banfield J.F."/>
        </authorList>
    </citation>
    <scope>NUCLEOTIDE SEQUENCE [LARGE SCALE GENOMIC DNA]</scope>
    <source>
        <strain evidence="2">CG23_combo_of_CG06-09_8_20_14_all_39_17</strain>
    </source>
</reference>
<organism evidence="2 3">
    <name type="scientific">Candidatus Nealsonbacteria bacterium CG23_combo_of_CG06-09_8_20_14_all_39_17</name>
    <dbReference type="NCBI Taxonomy" id="1974722"/>
    <lineage>
        <taxon>Bacteria</taxon>
        <taxon>Candidatus Nealsoniibacteriota</taxon>
    </lineage>
</organism>
<feature type="domain" description="YgjP-like metallopeptidase" evidence="1">
    <location>
        <begin position="59"/>
        <end position="167"/>
    </location>
</feature>
<dbReference type="EMBL" id="PCRO01000027">
    <property type="protein sequence ID" value="PIP22798.1"/>
    <property type="molecule type" value="Genomic_DNA"/>
</dbReference>
<sequence length="174" mass="20439">MKIDKLIRSKRRSIALIVSSEATLIVRAPMRTTLEYIEGLVFEKRAWIKKKKDQILKNSWPAKKCEELSQEKALEKITERVNFYSRITGWKFKSVSITKAESRWGSCGPNNSINFSRRLIMAPIDVIDYVVVHELAHIAEKNHSKKFWDKVEAILPDYKEKRKWLKEKGHNLKI</sequence>
<dbReference type="GO" id="GO:0016787">
    <property type="term" value="F:hydrolase activity"/>
    <property type="evidence" value="ECO:0007669"/>
    <property type="project" value="UniProtKB-KW"/>
</dbReference>
<dbReference type="CDD" id="cd07344">
    <property type="entry name" value="M48_yhfN_like"/>
    <property type="match status" value="1"/>
</dbReference>
<dbReference type="Pfam" id="PF01863">
    <property type="entry name" value="YgjP-like"/>
    <property type="match status" value="1"/>
</dbReference>
<evidence type="ECO:0000259" key="1">
    <source>
        <dbReference type="Pfam" id="PF01863"/>
    </source>
</evidence>
<gene>
    <name evidence="2" type="ORF">COX37_02170</name>
</gene>
<proteinExistence type="predicted"/>
<dbReference type="InterPro" id="IPR002725">
    <property type="entry name" value="YgjP-like_metallopeptidase"/>
</dbReference>
<evidence type="ECO:0000313" key="2">
    <source>
        <dbReference type="EMBL" id="PIP22798.1"/>
    </source>
</evidence>
<dbReference type="AlphaFoldDB" id="A0A2G9YU92"/>